<dbReference type="Proteomes" id="UP000494256">
    <property type="component" value="Unassembled WGS sequence"/>
</dbReference>
<proteinExistence type="predicted"/>
<feature type="coiled-coil region" evidence="1">
    <location>
        <begin position="308"/>
        <end position="342"/>
    </location>
</feature>
<organism evidence="3 4">
    <name type="scientific">Arctia plantaginis</name>
    <name type="common">Wood tiger moth</name>
    <name type="synonym">Phalaena plantaginis</name>
    <dbReference type="NCBI Taxonomy" id="874455"/>
    <lineage>
        <taxon>Eukaryota</taxon>
        <taxon>Metazoa</taxon>
        <taxon>Ecdysozoa</taxon>
        <taxon>Arthropoda</taxon>
        <taxon>Hexapoda</taxon>
        <taxon>Insecta</taxon>
        <taxon>Pterygota</taxon>
        <taxon>Neoptera</taxon>
        <taxon>Endopterygota</taxon>
        <taxon>Lepidoptera</taxon>
        <taxon>Glossata</taxon>
        <taxon>Ditrysia</taxon>
        <taxon>Noctuoidea</taxon>
        <taxon>Erebidae</taxon>
        <taxon>Arctiinae</taxon>
        <taxon>Arctia</taxon>
    </lineage>
</organism>
<reference evidence="3 4" key="1">
    <citation type="submission" date="2020-04" db="EMBL/GenBank/DDBJ databases">
        <authorList>
            <person name="Wallbank WR R."/>
            <person name="Pardo Diaz C."/>
            <person name="Kozak K."/>
            <person name="Martin S."/>
            <person name="Jiggins C."/>
            <person name="Moest M."/>
            <person name="Warren A I."/>
            <person name="Byers J.R.P. K."/>
            <person name="Montejo-Kovacevich G."/>
            <person name="Yen C E."/>
        </authorList>
    </citation>
    <scope>NUCLEOTIDE SEQUENCE [LARGE SCALE GENOMIC DNA]</scope>
</reference>
<dbReference type="EMBL" id="CADEBD010000326">
    <property type="protein sequence ID" value="CAB3245487.1"/>
    <property type="molecule type" value="Genomic_DNA"/>
</dbReference>
<gene>
    <name evidence="3" type="ORF">APLA_LOCUS11081</name>
</gene>
<evidence type="ECO:0000256" key="1">
    <source>
        <dbReference type="SAM" id="Coils"/>
    </source>
</evidence>
<evidence type="ECO:0000256" key="2">
    <source>
        <dbReference type="SAM" id="MobiDB-lite"/>
    </source>
</evidence>
<dbReference type="AlphaFoldDB" id="A0A8S1AJK4"/>
<evidence type="ECO:0000313" key="4">
    <source>
        <dbReference type="Proteomes" id="UP000494256"/>
    </source>
</evidence>
<evidence type="ECO:0000313" key="3">
    <source>
        <dbReference type="EMBL" id="CAB3245487.1"/>
    </source>
</evidence>
<keyword evidence="1" id="KW-0175">Coiled coil</keyword>
<sequence>MQQNIKIEFIKSVNSIKNKIKQMKHQEHSMNLSLDKVLKPVTDPLKTLVDSNITWEKIKNVENKTLANSEDIESDDINTSTSTNFEDSYNPDLNSAQFIDTPKKKLTDDLEMSLKGDDICGIYEEINIPFGIRSKKKILLMEENAQNSEVLGKRQRKPVERFGYSNLCIVDELESCGEELSYGTAMNGQEKELWEQAMTEDNQPWEFVDRKEADRVVQCETSVAESNQCYRLQISAANLKQVLLTQNRGCQIQLRVTNNKPVLQTLIQYTKQKHFNMERQMDAFWQKKKQEMSAQTREITEAVTKKVSESINEKLTTLVKENNNLKTEVKSLQDKIKLMEDHKRKNNIIFFGMQEEQNNKSPIDSITKLLEKYMNIHINPQEINNVYRLGAKQDNKPRPILVTFTTNWRKNEILKNKKKLDHEIYIKEDLSKEILEKRKELLPQLQEEKAKGKICYFVKDKIVIKESKDDKRDKRKRDCSTSPNNQPTLAPKKINKTNNMLNYMVRGRSASLSTPPTTKNDQ</sequence>
<feature type="compositionally biased region" description="Basic and acidic residues" evidence="2">
    <location>
        <begin position="467"/>
        <end position="479"/>
    </location>
</feature>
<dbReference type="PANTHER" id="PTHR37445:SF3">
    <property type="entry name" value="ZINC FINGER PHD-TYPE DOMAIN-CONTAINING PROTEIN"/>
    <property type="match status" value="1"/>
</dbReference>
<accession>A0A8S1AJK4</accession>
<dbReference type="Gene3D" id="3.30.70.1820">
    <property type="entry name" value="L1 transposable element, RRM domain"/>
    <property type="match status" value="1"/>
</dbReference>
<comment type="caution">
    <text evidence="3">The sequence shown here is derived from an EMBL/GenBank/DDBJ whole genome shotgun (WGS) entry which is preliminary data.</text>
</comment>
<dbReference type="PANTHER" id="PTHR37445">
    <property type="entry name" value="PROTEIN CBG24663"/>
    <property type="match status" value="1"/>
</dbReference>
<feature type="region of interest" description="Disordered" evidence="2">
    <location>
        <begin position="467"/>
        <end position="493"/>
    </location>
</feature>
<name>A0A8S1AJK4_ARCPL</name>
<protein>
    <submittedName>
        <fullName evidence="3">Uncharacterized protein</fullName>
    </submittedName>
</protein>